<dbReference type="Proteomes" id="UP000688947">
    <property type="component" value="Unassembled WGS sequence"/>
</dbReference>
<reference evidence="8" key="3">
    <citation type="submission" date="2021-01" db="EMBL/GenBank/DDBJ databases">
        <title>Phytophthora aleatoria, a newly-described species from Pinus radiata is distinct from Phytophthora cactorum isolates based on comparative genomics.</title>
        <authorList>
            <person name="Mcdougal R."/>
            <person name="Panda P."/>
            <person name="Williams N."/>
            <person name="Studholme D.J."/>
        </authorList>
    </citation>
    <scope>NUCLEOTIDE SEQUENCE</scope>
    <source>
        <strain evidence="8">NZFS 3830</strain>
    </source>
</reference>
<evidence type="ECO:0000313" key="6">
    <source>
        <dbReference type="EMBL" id="KAG2988102.1"/>
    </source>
</evidence>
<dbReference type="InterPro" id="IPR029001">
    <property type="entry name" value="ITPase-like_fam"/>
</dbReference>
<protein>
    <submittedName>
        <fullName evidence="9">Uncharacterized protein</fullName>
    </submittedName>
</protein>
<dbReference type="EMBL" id="RCMK01000155">
    <property type="protein sequence ID" value="KAG2946534.1"/>
    <property type="molecule type" value="Genomic_DNA"/>
</dbReference>
<dbReference type="Proteomes" id="UP000735874">
    <property type="component" value="Unassembled WGS sequence"/>
</dbReference>
<dbReference type="EMBL" id="RCMG01000185">
    <property type="protein sequence ID" value="KAG2860389.1"/>
    <property type="molecule type" value="Genomic_DNA"/>
</dbReference>
<dbReference type="Proteomes" id="UP000774804">
    <property type="component" value="Unassembled WGS sequence"/>
</dbReference>
<sequence>MLSTLSSHLRSRRVILASQSPRRLELLRDCGLTFEVIPSTFEENLPKERFPTPDLYVIENAKQKAVEVLNRVSKDKDAGDKLPTVVIGCDTVVVQDGVILEKPKDEEDAFNMLTKLSDRPHEVFSGVALFTAERGVDNPHLFFEKTSLVFGPLEPEDIRAYIATGEPMDKAGSYGLQGRARCFVQEVHGCTNNVIGFPVQRFCRELKMLASHNEL</sequence>
<dbReference type="PANTHER" id="PTHR43213:SF5">
    <property type="entry name" value="BIFUNCTIONAL DTTP_UTP PYROPHOSPHATASE_METHYLTRANSFERASE PROTEIN-RELATED"/>
    <property type="match status" value="1"/>
</dbReference>
<dbReference type="NCBIfam" id="TIGR00172">
    <property type="entry name" value="maf"/>
    <property type="match status" value="1"/>
</dbReference>
<comment type="cofactor">
    <cofactor evidence="1">
        <name>a divalent metal cation</name>
        <dbReference type="ChEBI" id="CHEBI:60240"/>
    </cofactor>
</comment>
<dbReference type="Proteomes" id="UP000251314">
    <property type="component" value="Unassembled WGS sequence"/>
</dbReference>
<evidence type="ECO:0000313" key="10">
    <source>
        <dbReference type="Proteomes" id="UP000251314"/>
    </source>
</evidence>
<dbReference type="Proteomes" id="UP000736787">
    <property type="component" value="Unassembled WGS sequence"/>
</dbReference>
<dbReference type="EMBL" id="RCMV01000427">
    <property type="protein sequence ID" value="KAG3217360.1"/>
    <property type="molecule type" value="Genomic_DNA"/>
</dbReference>
<evidence type="ECO:0000313" key="7">
    <source>
        <dbReference type="EMBL" id="KAG3217360.1"/>
    </source>
</evidence>
<keyword evidence="2" id="KW-0378">Hydrolase</keyword>
<dbReference type="PANTHER" id="PTHR43213">
    <property type="entry name" value="BIFUNCTIONAL DTTP/UTP PYROPHOSPHATASE/METHYLTRANSFERASE PROTEIN-RELATED"/>
    <property type="match status" value="1"/>
</dbReference>
<dbReference type="AlphaFoldDB" id="A0A329SW35"/>
<evidence type="ECO:0000313" key="8">
    <source>
        <dbReference type="EMBL" id="KAG6965650.1"/>
    </source>
</evidence>
<reference evidence="9 10" key="1">
    <citation type="submission" date="2018-01" db="EMBL/GenBank/DDBJ databases">
        <title>Draft genome of the strawberry crown rot pathogen Phytophthora cactorum.</title>
        <authorList>
            <person name="Armitage A.D."/>
            <person name="Lysoe E."/>
            <person name="Nellist C.F."/>
            <person name="Harrison R.J."/>
            <person name="Brurberg M.B."/>
        </authorList>
    </citation>
    <scope>NUCLEOTIDE SEQUENCE [LARGE SCALE GENOMIC DNA]</scope>
    <source>
        <strain evidence="9 10">10300</strain>
    </source>
</reference>
<organism evidence="9 10">
    <name type="scientific">Phytophthora cactorum</name>
    <dbReference type="NCBI Taxonomy" id="29920"/>
    <lineage>
        <taxon>Eukaryota</taxon>
        <taxon>Sar</taxon>
        <taxon>Stramenopiles</taxon>
        <taxon>Oomycota</taxon>
        <taxon>Peronosporomycetes</taxon>
        <taxon>Peronosporales</taxon>
        <taxon>Peronosporaceae</taxon>
        <taxon>Phytophthora</taxon>
    </lineage>
</organism>
<dbReference type="EMBL" id="JAENGZ010000198">
    <property type="protein sequence ID" value="KAG6965650.1"/>
    <property type="molecule type" value="Genomic_DNA"/>
</dbReference>
<dbReference type="EMBL" id="MJFZ01000041">
    <property type="protein sequence ID" value="RAW40815.1"/>
    <property type="molecule type" value="Genomic_DNA"/>
</dbReference>
<evidence type="ECO:0000313" key="3">
    <source>
        <dbReference type="EMBL" id="KAG2860389.1"/>
    </source>
</evidence>
<dbReference type="InterPro" id="IPR003697">
    <property type="entry name" value="Maf-like"/>
</dbReference>
<accession>A0A329SW35</accession>
<dbReference type="PIRSF" id="PIRSF006305">
    <property type="entry name" value="Maf"/>
    <property type="match status" value="1"/>
</dbReference>
<dbReference type="HAMAP" id="MF_00528">
    <property type="entry name" value="Maf"/>
    <property type="match status" value="1"/>
</dbReference>
<dbReference type="SUPFAM" id="SSF52972">
    <property type="entry name" value="ITPase-like"/>
    <property type="match status" value="1"/>
</dbReference>
<keyword evidence="10" id="KW-1185">Reference proteome</keyword>
<dbReference type="GO" id="GO:0047429">
    <property type="term" value="F:nucleoside triphosphate diphosphatase activity"/>
    <property type="evidence" value="ECO:0007669"/>
    <property type="project" value="InterPro"/>
</dbReference>
<dbReference type="VEuPathDB" id="FungiDB:PC110_g2990"/>
<gene>
    <name evidence="8" type="ORF">JG687_00005325</name>
    <name evidence="9" type="ORF">PC110_g2990</name>
    <name evidence="3" type="ORF">PC113_g8091</name>
    <name evidence="4" type="ORF">PC115_g6874</name>
    <name evidence="5" type="ORF">PC117_g7538</name>
    <name evidence="6" type="ORF">PC118_g6912</name>
    <name evidence="7" type="ORF">PC129_g11808</name>
</gene>
<evidence type="ECO:0000256" key="1">
    <source>
        <dbReference type="ARBA" id="ARBA00001968"/>
    </source>
</evidence>
<name>A0A329SW35_9STRA</name>
<dbReference type="OrthoDB" id="10267058at2759"/>
<dbReference type="EMBL" id="RCMI01000158">
    <property type="protein sequence ID" value="KAG2929378.1"/>
    <property type="molecule type" value="Genomic_DNA"/>
</dbReference>
<dbReference type="Pfam" id="PF02545">
    <property type="entry name" value="Maf"/>
    <property type="match status" value="1"/>
</dbReference>
<dbReference type="Proteomes" id="UP000760860">
    <property type="component" value="Unassembled WGS sequence"/>
</dbReference>
<dbReference type="EMBL" id="RCML01000159">
    <property type="protein sequence ID" value="KAG2988102.1"/>
    <property type="molecule type" value="Genomic_DNA"/>
</dbReference>
<comment type="caution">
    <text evidence="9">The sequence shown here is derived from an EMBL/GenBank/DDBJ whole genome shotgun (WGS) entry which is preliminary data.</text>
</comment>
<evidence type="ECO:0000313" key="4">
    <source>
        <dbReference type="EMBL" id="KAG2929378.1"/>
    </source>
</evidence>
<evidence type="ECO:0000256" key="2">
    <source>
        <dbReference type="ARBA" id="ARBA00022801"/>
    </source>
</evidence>
<dbReference type="Proteomes" id="UP000697107">
    <property type="component" value="Unassembled WGS sequence"/>
</dbReference>
<dbReference type="STRING" id="29920.A0A329SW35"/>
<reference evidence="7" key="2">
    <citation type="submission" date="2018-05" db="EMBL/GenBank/DDBJ databases">
        <title>Effector identification in a new, highly contiguous assembly of the strawberry crown rot pathogen Phytophthora cactorum.</title>
        <authorList>
            <person name="Armitage A.D."/>
            <person name="Nellist C.F."/>
            <person name="Bates H."/>
            <person name="Vickerstaff R.J."/>
            <person name="Harrison R.J."/>
        </authorList>
    </citation>
    <scope>NUCLEOTIDE SEQUENCE</scope>
    <source>
        <strain evidence="3">15-7</strain>
        <strain evidence="4">4032</strain>
        <strain evidence="5">4040</strain>
        <strain evidence="6">P415</strain>
        <strain evidence="7">P421</strain>
    </source>
</reference>
<evidence type="ECO:0000313" key="5">
    <source>
        <dbReference type="EMBL" id="KAG2946534.1"/>
    </source>
</evidence>
<proteinExistence type="inferred from homology"/>
<dbReference type="CDD" id="cd00555">
    <property type="entry name" value="Maf"/>
    <property type="match status" value="1"/>
</dbReference>
<dbReference type="Gene3D" id="3.90.950.10">
    <property type="match status" value="1"/>
</dbReference>
<evidence type="ECO:0000313" key="9">
    <source>
        <dbReference type="EMBL" id="RAW40815.1"/>
    </source>
</evidence>